<proteinExistence type="predicted"/>
<evidence type="ECO:0000313" key="1">
    <source>
        <dbReference type="EMBL" id="TAA27673.1"/>
    </source>
</evidence>
<accession>A0A4Q8LFL8</accession>
<comment type="caution">
    <text evidence="1">The sequence shown here is derived from an EMBL/GenBank/DDBJ whole genome shotgun (WGS) entry which is preliminary data.</text>
</comment>
<gene>
    <name evidence="1" type="ORF">EA661_13040</name>
</gene>
<sequence>MADLPIFPVSVGEPEAASMNWAPLLDNVVRSQMDGATRFRRRFTAAPKLFTCALYTTGAQMETLLDFYEITLDSVGRFRWFDYRRPSNTLDLAIYSFNAEPTPQAWEDIFKVQLSLVLWMGVLGRNPLSDESGRVLTTQDARLST</sequence>
<dbReference type="Proteomes" id="UP000291286">
    <property type="component" value="Unassembled WGS sequence"/>
</dbReference>
<reference evidence="1 2" key="1">
    <citation type="submission" date="2019-02" db="EMBL/GenBank/DDBJ databases">
        <title>WGS of Pseudoxanthomonas species novum from clinical isolates.</title>
        <authorList>
            <person name="Bernier A.-M."/>
            <person name="Bernard K."/>
            <person name="Vachon A."/>
        </authorList>
    </citation>
    <scope>NUCLEOTIDE SEQUENCE [LARGE SCALE GENOMIC DNA]</scope>
    <source>
        <strain evidence="1 2">NML171202</strain>
    </source>
</reference>
<dbReference type="EMBL" id="SHMB01000005">
    <property type="protein sequence ID" value="TAA27673.1"/>
    <property type="molecule type" value="Genomic_DNA"/>
</dbReference>
<evidence type="ECO:0000313" key="2">
    <source>
        <dbReference type="Proteomes" id="UP000291286"/>
    </source>
</evidence>
<organism evidence="1 2">
    <name type="scientific">Pseudoxanthomonas winnipegensis</name>
    <dbReference type="NCBI Taxonomy" id="2480810"/>
    <lineage>
        <taxon>Bacteria</taxon>
        <taxon>Pseudomonadati</taxon>
        <taxon>Pseudomonadota</taxon>
        <taxon>Gammaproteobacteria</taxon>
        <taxon>Lysobacterales</taxon>
        <taxon>Lysobacteraceae</taxon>
        <taxon>Pseudoxanthomonas</taxon>
    </lineage>
</organism>
<dbReference type="RefSeq" id="WP_130519421.1">
    <property type="nucleotide sequence ID" value="NZ_SHMB01000005.1"/>
</dbReference>
<protein>
    <submittedName>
        <fullName evidence="1">Uncharacterized protein</fullName>
    </submittedName>
</protein>
<name>A0A4Q8LFL8_9GAMM</name>
<dbReference type="AlphaFoldDB" id="A0A4Q8LFL8"/>